<sequence length="122" mass="14442">MSNFFVESEEGIFVEKEEAVLEETENANKKSKSVELEKNGIIEFEENDDKATLEEYEEATLEENEEATLKFYTSQSLTTNERHVLLFNIGEPFEVSMRDFDNEWWPLVSNIWTRFSYKNHNN</sequence>
<comment type="caution">
    <text evidence="1">The sequence shown here is derived from an EMBL/GenBank/DDBJ whole genome shotgun (WGS) entry which is preliminary data.</text>
</comment>
<protein>
    <submittedName>
        <fullName evidence="1">14520_t:CDS:1</fullName>
    </submittedName>
</protein>
<dbReference type="EMBL" id="CAJVQC010040847">
    <property type="protein sequence ID" value="CAG8771637.1"/>
    <property type="molecule type" value="Genomic_DNA"/>
</dbReference>
<dbReference type="Proteomes" id="UP000789920">
    <property type="component" value="Unassembled WGS sequence"/>
</dbReference>
<feature type="non-terminal residue" evidence="1">
    <location>
        <position position="122"/>
    </location>
</feature>
<keyword evidence="2" id="KW-1185">Reference proteome</keyword>
<organism evidence="1 2">
    <name type="scientific">Racocetra persica</name>
    <dbReference type="NCBI Taxonomy" id="160502"/>
    <lineage>
        <taxon>Eukaryota</taxon>
        <taxon>Fungi</taxon>
        <taxon>Fungi incertae sedis</taxon>
        <taxon>Mucoromycota</taxon>
        <taxon>Glomeromycotina</taxon>
        <taxon>Glomeromycetes</taxon>
        <taxon>Diversisporales</taxon>
        <taxon>Gigasporaceae</taxon>
        <taxon>Racocetra</taxon>
    </lineage>
</organism>
<name>A0ACA9R0N9_9GLOM</name>
<evidence type="ECO:0000313" key="2">
    <source>
        <dbReference type="Proteomes" id="UP000789920"/>
    </source>
</evidence>
<accession>A0ACA9R0N9</accession>
<evidence type="ECO:0000313" key="1">
    <source>
        <dbReference type="EMBL" id="CAG8771637.1"/>
    </source>
</evidence>
<reference evidence="1" key="1">
    <citation type="submission" date="2021-06" db="EMBL/GenBank/DDBJ databases">
        <authorList>
            <person name="Kallberg Y."/>
            <person name="Tangrot J."/>
            <person name="Rosling A."/>
        </authorList>
    </citation>
    <scope>NUCLEOTIDE SEQUENCE</scope>
    <source>
        <strain evidence="1">MA461A</strain>
    </source>
</reference>
<proteinExistence type="predicted"/>
<gene>
    <name evidence="1" type="ORF">RPERSI_LOCUS16479</name>
</gene>